<evidence type="ECO:0008006" key="3">
    <source>
        <dbReference type="Google" id="ProtNLM"/>
    </source>
</evidence>
<proteinExistence type="predicted"/>
<dbReference type="Proteomes" id="UP001144256">
    <property type="component" value="Unassembled WGS sequence"/>
</dbReference>
<evidence type="ECO:0000313" key="2">
    <source>
        <dbReference type="Proteomes" id="UP001144256"/>
    </source>
</evidence>
<dbReference type="Gene3D" id="2.20.110.10">
    <property type="entry name" value="Histone H3 K4-specific methyltransferase SET7/9 N-terminal domain"/>
    <property type="match status" value="1"/>
</dbReference>
<evidence type="ECO:0000313" key="1">
    <source>
        <dbReference type="EMBL" id="GKX32071.1"/>
    </source>
</evidence>
<protein>
    <recommendedName>
        <fullName evidence="3">MORN repeat protein</fullName>
    </recommendedName>
</protein>
<dbReference type="RefSeq" id="WP_281819470.1">
    <property type="nucleotide sequence ID" value="NZ_BRLB01000025.1"/>
</dbReference>
<dbReference type="AlphaFoldDB" id="A0A9W6DG95"/>
<dbReference type="EMBL" id="BRLB01000025">
    <property type="protein sequence ID" value="GKX32071.1"/>
    <property type="molecule type" value="Genomic_DNA"/>
</dbReference>
<sequence>MGNNILTKENVMKNGVNFEKLYNEYCSDRILDKAEDKGGKLFTGLVYELNNNGQLAYYCFYKDGLENGQYVEFYENGNVQSVQHMKHGTIVGKEKIWFKNGMIKSVGEYEYGVCLNLKEWNEKGVLINQKLEPTEKDKKMINNQKDWHKTMGRE</sequence>
<reference evidence="1" key="1">
    <citation type="submission" date="2022-06" db="EMBL/GenBank/DDBJ databases">
        <title>Vallitalea longa sp. nov., an anaerobic bacterium isolated from marine sediment.</title>
        <authorList>
            <person name="Hirano S."/>
            <person name="Terahara T."/>
            <person name="Mori K."/>
            <person name="Hamada M."/>
            <person name="Matsumoto R."/>
            <person name="Kobayashi T."/>
        </authorList>
    </citation>
    <scope>NUCLEOTIDE SEQUENCE</scope>
    <source>
        <strain evidence="1">SH18-1</strain>
    </source>
</reference>
<keyword evidence="2" id="KW-1185">Reference proteome</keyword>
<gene>
    <name evidence="1" type="ORF">SH1V18_45510</name>
</gene>
<name>A0A9W6DG95_9FIRM</name>
<accession>A0A9W6DG95</accession>
<organism evidence="1 2">
    <name type="scientific">Vallitalea longa</name>
    <dbReference type="NCBI Taxonomy" id="2936439"/>
    <lineage>
        <taxon>Bacteria</taxon>
        <taxon>Bacillati</taxon>
        <taxon>Bacillota</taxon>
        <taxon>Clostridia</taxon>
        <taxon>Lachnospirales</taxon>
        <taxon>Vallitaleaceae</taxon>
        <taxon>Vallitalea</taxon>
    </lineage>
</organism>
<comment type="caution">
    <text evidence="1">The sequence shown here is derived from an EMBL/GenBank/DDBJ whole genome shotgun (WGS) entry which is preliminary data.</text>
</comment>
<dbReference type="SUPFAM" id="SSF82185">
    <property type="entry name" value="Histone H3 K4-specific methyltransferase SET7/9 N-terminal domain"/>
    <property type="match status" value="1"/>
</dbReference>